<dbReference type="AlphaFoldDB" id="A0A7Y9DXD6"/>
<accession>A0A7Y9DXD6</accession>
<feature type="region of interest" description="Disordered" evidence="1">
    <location>
        <begin position="238"/>
        <end position="266"/>
    </location>
</feature>
<dbReference type="InterPro" id="IPR019546">
    <property type="entry name" value="TAT_signal_bac_arc"/>
</dbReference>
<reference evidence="2 3" key="1">
    <citation type="submission" date="2020-07" db="EMBL/GenBank/DDBJ databases">
        <title>Sequencing the genomes of 1000 actinobacteria strains.</title>
        <authorList>
            <person name="Klenk H.-P."/>
        </authorList>
    </citation>
    <scope>NUCLEOTIDE SEQUENCE [LARGE SCALE GENOMIC DNA]</scope>
    <source>
        <strain evidence="2 3">DSM 45772</strain>
    </source>
</reference>
<dbReference type="InterPro" id="IPR006311">
    <property type="entry name" value="TAT_signal"/>
</dbReference>
<dbReference type="Pfam" id="PF07394">
    <property type="entry name" value="DUF1501"/>
    <property type="match status" value="1"/>
</dbReference>
<evidence type="ECO:0000313" key="3">
    <source>
        <dbReference type="Proteomes" id="UP000535890"/>
    </source>
</evidence>
<evidence type="ECO:0000313" key="2">
    <source>
        <dbReference type="EMBL" id="NYD37279.1"/>
    </source>
</evidence>
<dbReference type="PANTHER" id="PTHR43737:SF1">
    <property type="entry name" value="DUF1501 DOMAIN-CONTAINING PROTEIN"/>
    <property type="match status" value="1"/>
</dbReference>
<feature type="compositionally biased region" description="Low complexity" evidence="1">
    <location>
        <begin position="246"/>
        <end position="257"/>
    </location>
</feature>
<protein>
    <submittedName>
        <fullName evidence="2">Uncharacterized protein (DUF1501 family)</fullName>
    </submittedName>
</protein>
<organism evidence="2 3">
    <name type="scientific">Actinomycetospora corticicola</name>
    <dbReference type="NCBI Taxonomy" id="663602"/>
    <lineage>
        <taxon>Bacteria</taxon>
        <taxon>Bacillati</taxon>
        <taxon>Actinomycetota</taxon>
        <taxon>Actinomycetes</taxon>
        <taxon>Pseudonocardiales</taxon>
        <taxon>Pseudonocardiaceae</taxon>
        <taxon>Actinomycetospora</taxon>
    </lineage>
</organism>
<evidence type="ECO:0000256" key="1">
    <source>
        <dbReference type="SAM" id="MobiDB-lite"/>
    </source>
</evidence>
<sequence>MSNRLPEVTRRRFLTWSGVAAAAVGLTAGATQVPWSSLLDGATHTPLQPGQGVLVVVTLYGGNDGLNTVVPASDDTYQAQRHELAYSPAEVLDVGQGLGLNPGLAGTKGLFDDGRVAIVRGVGYPEPDHSHFRSMAIWQTASPASPTGAGWLGRWLDGTGEDPLRAVSMDSVLPPLLTGASTAASTLPATGSTLPTGAQGAAFRALAGVDPSDDLLRARVARSGRDLAQVEQVLGPTLAASRDRGASGNDAGAAAGSPAGGGKHSQLADQLQTIAALVEARVPTRVWSVSLGGFDTHADERDTQQRLLAELDAALTPFVARLGTTDAGRQVVTMVYSEFGRRVLANASQGTDHGTANPVFLLGAPVVGGLYGEQPSLTDLDAGDLRASTDFRDVYATVLSGVLGADPGSVLGPGRTPLSGVLAT</sequence>
<name>A0A7Y9DXD6_9PSEU</name>
<keyword evidence="3" id="KW-1185">Reference proteome</keyword>
<dbReference type="NCBIfam" id="TIGR01409">
    <property type="entry name" value="TAT_signal_seq"/>
    <property type="match status" value="1"/>
</dbReference>
<dbReference type="RefSeq" id="WP_179794852.1">
    <property type="nucleotide sequence ID" value="NZ_BAABHP010000014.1"/>
</dbReference>
<dbReference type="PANTHER" id="PTHR43737">
    <property type="entry name" value="BLL7424 PROTEIN"/>
    <property type="match status" value="1"/>
</dbReference>
<dbReference type="InterPro" id="IPR010869">
    <property type="entry name" value="DUF1501"/>
</dbReference>
<comment type="caution">
    <text evidence="2">The sequence shown here is derived from an EMBL/GenBank/DDBJ whole genome shotgun (WGS) entry which is preliminary data.</text>
</comment>
<dbReference type="Proteomes" id="UP000535890">
    <property type="component" value="Unassembled WGS sequence"/>
</dbReference>
<gene>
    <name evidence="2" type="ORF">BJ983_003381</name>
</gene>
<dbReference type="EMBL" id="JACCBN010000001">
    <property type="protein sequence ID" value="NYD37279.1"/>
    <property type="molecule type" value="Genomic_DNA"/>
</dbReference>
<dbReference type="PROSITE" id="PS51318">
    <property type="entry name" value="TAT"/>
    <property type="match status" value="1"/>
</dbReference>
<proteinExistence type="predicted"/>